<accession>A0A660LBE4</accession>
<evidence type="ECO:0000313" key="2">
    <source>
        <dbReference type="EMBL" id="RKQ91230.1"/>
    </source>
</evidence>
<evidence type="ECO:0000259" key="1">
    <source>
        <dbReference type="PROSITE" id="PS50801"/>
    </source>
</evidence>
<organism evidence="2 3">
    <name type="scientific">Solirubrobacter pauli</name>
    <dbReference type="NCBI Taxonomy" id="166793"/>
    <lineage>
        <taxon>Bacteria</taxon>
        <taxon>Bacillati</taxon>
        <taxon>Actinomycetota</taxon>
        <taxon>Thermoleophilia</taxon>
        <taxon>Solirubrobacterales</taxon>
        <taxon>Solirubrobacteraceae</taxon>
        <taxon>Solirubrobacter</taxon>
    </lineage>
</organism>
<comment type="caution">
    <text evidence="2">The sequence shown here is derived from an EMBL/GenBank/DDBJ whole genome shotgun (WGS) entry which is preliminary data.</text>
</comment>
<feature type="domain" description="STAS" evidence="1">
    <location>
        <begin position="4"/>
        <end position="104"/>
    </location>
</feature>
<dbReference type="SUPFAM" id="SSF52091">
    <property type="entry name" value="SpoIIaa-like"/>
    <property type="match status" value="1"/>
</dbReference>
<name>A0A660LBE4_9ACTN</name>
<dbReference type="Pfam" id="PF01740">
    <property type="entry name" value="STAS"/>
    <property type="match status" value="1"/>
</dbReference>
<dbReference type="RefSeq" id="WP_281272615.1">
    <property type="nucleotide sequence ID" value="NZ_RBIL01000001.1"/>
</dbReference>
<dbReference type="EMBL" id="RBIL01000001">
    <property type="protein sequence ID" value="RKQ91230.1"/>
    <property type="molecule type" value="Genomic_DNA"/>
</dbReference>
<dbReference type="InterPro" id="IPR036513">
    <property type="entry name" value="STAS_dom_sf"/>
</dbReference>
<protein>
    <submittedName>
        <fullName evidence="2">Anti-anti-sigma factor</fullName>
    </submittedName>
</protein>
<dbReference type="CDD" id="cd07043">
    <property type="entry name" value="STAS_anti-anti-sigma_factors"/>
    <property type="match status" value="1"/>
</dbReference>
<reference evidence="2 3" key="1">
    <citation type="submission" date="2018-10" db="EMBL/GenBank/DDBJ databases">
        <title>Genomic Encyclopedia of Archaeal and Bacterial Type Strains, Phase II (KMG-II): from individual species to whole genera.</title>
        <authorList>
            <person name="Goeker M."/>
        </authorList>
    </citation>
    <scope>NUCLEOTIDE SEQUENCE [LARGE SCALE GENOMIC DNA]</scope>
    <source>
        <strain evidence="2 3">DSM 14954</strain>
    </source>
</reference>
<proteinExistence type="predicted"/>
<dbReference type="InterPro" id="IPR002645">
    <property type="entry name" value="STAS_dom"/>
</dbReference>
<dbReference type="Proteomes" id="UP000278962">
    <property type="component" value="Unassembled WGS sequence"/>
</dbReference>
<sequence>MLPFTVERQQTNGKVRVIVRGELDMETGPRAEEELRRAENDKPPVLVLDLQGVTFFDSTGLQLVLDADVRAREEGRTFIVSPGDGEPRRVLELAEVIDRLNLES</sequence>
<gene>
    <name evidence="2" type="ORF">C8N24_1051</name>
</gene>
<dbReference type="Gene3D" id="3.30.750.24">
    <property type="entry name" value="STAS domain"/>
    <property type="match status" value="1"/>
</dbReference>
<evidence type="ECO:0000313" key="3">
    <source>
        <dbReference type="Proteomes" id="UP000278962"/>
    </source>
</evidence>
<keyword evidence="3" id="KW-1185">Reference proteome</keyword>
<dbReference type="AlphaFoldDB" id="A0A660LBE4"/>
<dbReference type="PROSITE" id="PS50801">
    <property type="entry name" value="STAS"/>
    <property type="match status" value="1"/>
</dbReference>